<dbReference type="InterPro" id="IPR045584">
    <property type="entry name" value="Pilin-like"/>
</dbReference>
<evidence type="ECO:0000313" key="11">
    <source>
        <dbReference type="EMBL" id="MBT0651526.1"/>
    </source>
</evidence>
<sequence>MRRKERSAGFTLLELLVALSLLVILSTALYGTFFALTRGRDTTAAGMENRRELRTTLDQIRRELSGTFIRGPAAPGEKPLVSFVVEDRDSFGRPASTLTFTTIVPPRSDDLPTSDQVTVRYGVEEKDKRLEVTREARDRYLGGTPLPYPQMEDVEGFLVECYDGNKWVRTWDTTPGLNAGLPKAIRVTIRLKEGDGTTEFSTIATPRVTSR</sequence>
<dbReference type="Pfam" id="PF11612">
    <property type="entry name" value="T2SSJ"/>
    <property type="match status" value="1"/>
</dbReference>
<organism evidence="11 12">
    <name type="scientific">Geomobilimonas luticola</name>
    <dbReference type="NCBI Taxonomy" id="1114878"/>
    <lineage>
        <taxon>Bacteria</taxon>
        <taxon>Pseudomonadati</taxon>
        <taxon>Thermodesulfobacteriota</taxon>
        <taxon>Desulfuromonadia</taxon>
        <taxon>Geobacterales</taxon>
        <taxon>Geobacteraceae</taxon>
        <taxon>Geomobilimonas</taxon>
    </lineage>
</organism>
<dbReference type="EMBL" id="JAHCVK010000001">
    <property type="protein sequence ID" value="MBT0651526.1"/>
    <property type="molecule type" value="Genomic_DNA"/>
</dbReference>
<evidence type="ECO:0000256" key="10">
    <source>
        <dbReference type="SAM" id="Phobius"/>
    </source>
</evidence>
<keyword evidence="4" id="KW-1003">Cell membrane</keyword>
<dbReference type="Proteomes" id="UP000756860">
    <property type="component" value="Unassembled WGS sequence"/>
</dbReference>
<feature type="transmembrane region" description="Helical" evidence="10">
    <location>
        <begin position="12"/>
        <end position="36"/>
    </location>
</feature>
<gene>
    <name evidence="11" type="ORF">KI810_00520</name>
</gene>
<evidence type="ECO:0000256" key="1">
    <source>
        <dbReference type="ARBA" id="ARBA00004377"/>
    </source>
</evidence>
<evidence type="ECO:0000256" key="6">
    <source>
        <dbReference type="ARBA" id="ARBA00022519"/>
    </source>
</evidence>
<evidence type="ECO:0000256" key="9">
    <source>
        <dbReference type="ARBA" id="ARBA00023136"/>
    </source>
</evidence>
<protein>
    <recommendedName>
        <fullName evidence="3">Type II secretion system protein J</fullName>
    </recommendedName>
</protein>
<keyword evidence="5" id="KW-0488">Methylation</keyword>
<evidence type="ECO:0000256" key="8">
    <source>
        <dbReference type="ARBA" id="ARBA00022989"/>
    </source>
</evidence>
<dbReference type="PANTHER" id="PTHR39583:SF2">
    <property type="entry name" value="TYPE II SECRETION SYSTEM PROTEIN J"/>
    <property type="match status" value="1"/>
</dbReference>
<dbReference type="InterPro" id="IPR012902">
    <property type="entry name" value="N_methyl_site"/>
</dbReference>
<keyword evidence="6" id="KW-0997">Cell inner membrane</keyword>
<dbReference type="Pfam" id="PF07963">
    <property type="entry name" value="N_methyl"/>
    <property type="match status" value="1"/>
</dbReference>
<dbReference type="NCBIfam" id="TIGR02532">
    <property type="entry name" value="IV_pilin_GFxxxE"/>
    <property type="match status" value="1"/>
</dbReference>
<evidence type="ECO:0000313" key="12">
    <source>
        <dbReference type="Proteomes" id="UP000756860"/>
    </source>
</evidence>
<keyword evidence="7 10" id="KW-0812">Transmembrane</keyword>
<evidence type="ECO:0000256" key="3">
    <source>
        <dbReference type="ARBA" id="ARBA00021539"/>
    </source>
</evidence>
<evidence type="ECO:0000256" key="2">
    <source>
        <dbReference type="ARBA" id="ARBA00011084"/>
    </source>
</evidence>
<proteinExistence type="inferred from homology"/>
<accession>A0ABS5SAA2</accession>
<dbReference type="InterPro" id="IPR010055">
    <property type="entry name" value="T2SS_protein-GspJ"/>
</dbReference>
<dbReference type="PANTHER" id="PTHR39583">
    <property type="entry name" value="TYPE II SECRETION SYSTEM PROTEIN J-RELATED"/>
    <property type="match status" value="1"/>
</dbReference>
<evidence type="ECO:0000256" key="4">
    <source>
        <dbReference type="ARBA" id="ARBA00022475"/>
    </source>
</evidence>
<keyword evidence="8 10" id="KW-1133">Transmembrane helix</keyword>
<keyword evidence="12" id="KW-1185">Reference proteome</keyword>
<reference evidence="11 12" key="1">
    <citation type="submission" date="2021-05" db="EMBL/GenBank/DDBJ databases">
        <title>The draft genome of Geobacter luticola JCM 17780.</title>
        <authorList>
            <person name="Xu Z."/>
            <person name="Masuda Y."/>
            <person name="Itoh H."/>
            <person name="Senoo K."/>
        </authorList>
    </citation>
    <scope>NUCLEOTIDE SEQUENCE [LARGE SCALE GENOMIC DNA]</scope>
    <source>
        <strain evidence="11 12">JCM 17780</strain>
    </source>
</reference>
<comment type="similarity">
    <text evidence="2">Belongs to the GSP J family.</text>
</comment>
<dbReference type="InterPro" id="IPR051621">
    <property type="entry name" value="T2SS_protein_J"/>
</dbReference>
<name>A0ABS5SAA2_9BACT</name>
<evidence type="ECO:0000256" key="5">
    <source>
        <dbReference type="ARBA" id="ARBA00022481"/>
    </source>
</evidence>
<evidence type="ECO:0000256" key="7">
    <source>
        <dbReference type="ARBA" id="ARBA00022692"/>
    </source>
</evidence>
<keyword evidence="9 10" id="KW-0472">Membrane</keyword>
<comment type="caution">
    <text evidence="11">The sequence shown here is derived from an EMBL/GenBank/DDBJ whole genome shotgun (WGS) entry which is preliminary data.</text>
</comment>
<comment type="subcellular location">
    <subcellularLocation>
        <location evidence="1">Cell inner membrane</location>
        <topology evidence="1">Single-pass membrane protein</topology>
    </subcellularLocation>
</comment>
<dbReference type="PROSITE" id="PS00409">
    <property type="entry name" value="PROKAR_NTER_METHYL"/>
    <property type="match status" value="1"/>
</dbReference>
<dbReference type="SUPFAM" id="SSF54523">
    <property type="entry name" value="Pili subunits"/>
    <property type="match status" value="1"/>
</dbReference>